<feature type="transmembrane region" description="Helical" evidence="12">
    <location>
        <begin position="34"/>
        <end position="54"/>
    </location>
</feature>
<keyword evidence="4 12" id="KW-0812">Transmembrane</keyword>
<evidence type="ECO:0000256" key="5">
    <source>
        <dbReference type="ARBA" id="ARBA00022989"/>
    </source>
</evidence>
<keyword evidence="8 12" id="KW-0472">Membrane</keyword>
<evidence type="ECO:0000313" key="13">
    <source>
        <dbReference type="EMBL" id="MFD1104404.1"/>
    </source>
</evidence>
<dbReference type="NCBIfam" id="NF010791">
    <property type="entry name" value="PRK14195.1"/>
    <property type="match status" value="1"/>
</dbReference>
<dbReference type="RefSeq" id="WP_380909676.1">
    <property type="nucleotide sequence ID" value="NZ_JBHTLS010000097.1"/>
</dbReference>
<dbReference type="NCBIfam" id="NF010794">
    <property type="entry name" value="PRK14198.1"/>
    <property type="match status" value="1"/>
</dbReference>
<evidence type="ECO:0000313" key="14">
    <source>
        <dbReference type="Proteomes" id="UP001597203"/>
    </source>
</evidence>
<evidence type="ECO:0000256" key="6">
    <source>
        <dbReference type="ARBA" id="ARBA00023053"/>
    </source>
</evidence>
<dbReference type="EMBL" id="JBHTLS010000097">
    <property type="protein sequence ID" value="MFD1104404.1"/>
    <property type="molecule type" value="Genomic_DNA"/>
</dbReference>
<dbReference type="PANTHER" id="PTHR28259">
    <property type="entry name" value="FLUORIDE EXPORT PROTEIN 1-RELATED"/>
    <property type="match status" value="1"/>
</dbReference>
<comment type="function">
    <text evidence="12">Fluoride-specific ion channel. Important for reducing fluoride concentration in the cell, thus reducing its toxicity.</text>
</comment>
<evidence type="ECO:0000256" key="8">
    <source>
        <dbReference type="ARBA" id="ARBA00023136"/>
    </source>
</evidence>
<keyword evidence="2 12" id="KW-1003">Cell membrane</keyword>
<sequence length="129" mass="13673">MGYLLVFVGSGIGGMLRHAVGLLALRCFGAAFPFGTLAINIVGSFLIGLVAEYWALQTGLPQSVRLFLTTGVIGGFTTFSTFSLEAVLLWERGQPLVAATYVTASILLSIAALFAALWLIRFLHAPPAL</sequence>
<comment type="subcellular location">
    <subcellularLocation>
        <location evidence="1 12">Cell membrane</location>
        <topology evidence="1 12">Multi-pass membrane protein</topology>
    </subcellularLocation>
</comment>
<keyword evidence="6 12" id="KW-0915">Sodium</keyword>
<evidence type="ECO:0000256" key="10">
    <source>
        <dbReference type="ARBA" id="ARBA00035120"/>
    </source>
</evidence>
<proteinExistence type="inferred from homology"/>
<evidence type="ECO:0000256" key="1">
    <source>
        <dbReference type="ARBA" id="ARBA00004651"/>
    </source>
</evidence>
<organism evidence="13 14">
    <name type="scientific">Sphingobium olei</name>
    <dbReference type="NCBI Taxonomy" id="420955"/>
    <lineage>
        <taxon>Bacteria</taxon>
        <taxon>Pseudomonadati</taxon>
        <taxon>Pseudomonadota</taxon>
        <taxon>Alphaproteobacteria</taxon>
        <taxon>Sphingomonadales</taxon>
        <taxon>Sphingomonadaceae</taxon>
        <taxon>Sphingobium</taxon>
    </lineage>
</organism>
<evidence type="ECO:0000256" key="7">
    <source>
        <dbReference type="ARBA" id="ARBA00023065"/>
    </source>
</evidence>
<keyword evidence="14" id="KW-1185">Reference proteome</keyword>
<keyword evidence="12" id="KW-0479">Metal-binding</keyword>
<accession>A0ABW3NZE0</accession>
<dbReference type="NCBIfam" id="TIGR00494">
    <property type="entry name" value="crcB"/>
    <property type="match status" value="1"/>
</dbReference>
<dbReference type="Pfam" id="PF02537">
    <property type="entry name" value="CRCB"/>
    <property type="match status" value="1"/>
</dbReference>
<comment type="catalytic activity">
    <reaction evidence="11">
        <text>fluoride(in) = fluoride(out)</text>
        <dbReference type="Rhea" id="RHEA:76159"/>
        <dbReference type="ChEBI" id="CHEBI:17051"/>
    </reaction>
    <physiologicalReaction direction="left-to-right" evidence="11">
        <dbReference type="Rhea" id="RHEA:76160"/>
    </physiologicalReaction>
</comment>
<keyword evidence="12" id="KW-0813">Transport</keyword>
<evidence type="ECO:0000256" key="12">
    <source>
        <dbReference type="HAMAP-Rule" id="MF_00454"/>
    </source>
</evidence>
<dbReference type="InterPro" id="IPR003691">
    <property type="entry name" value="FluC"/>
</dbReference>
<name>A0ABW3NZE0_9SPHN</name>
<evidence type="ECO:0000256" key="2">
    <source>
        <dbReference type="ARBA" id="ARBA00022475"/>
    </source>
</evidence>
<feature type="binding site" evidence="12">
    <location>
        <position position="77"/>
    </location>
    <ligand>
        <name>Na(+)</name>
        <dbReference type="ChEBI" id="CHEBI:29101"/>
        <note>structural</note>
    </ligand>
</feature>
<dbReference type="HAMAP" id="MF_00454">
    <property type="entry name" value="FluC"/>
    <property type="match status" value="1"/>
</dbReference>
<comment type="caution">
    <text evidence="13">The sequence shown here is derived from an EMBL/GenBank/DDBJ whole genome shotgun (WGS) entry which is preliminary data.</text>
</comment>
<comment type="activity regulation">
    <text evidence="12">Na(+) is not transported, but it plays an essential structural role and its presence is essential for fluoride channel function.</text>
</comment>
<evidence type="ECO:0000256" key="11">
    <source>
        <dbReference type="ARBA" id="ARBA00035585"/>
    </source>
</evidence>
<dbReference type="Proteomes" id="UP001597203">
    <property type="component" value="Unassembled WGS sequence"/>
</dbReference>
<evidence type="ECO:0000256" key="4">
    <source>
        <dbReference type="ARBA" id="ARBA00022692"/>
    </source>
</evidence>
<feature type="transmembrane region" description="Helical" evidence="12">
    <location>
        <begin position="66"/>
        <end position="90"/>
    </location>
</feature>
<reference evidence="14" key="1">
    <citation type="journal article" date="2019" name="Int. J. Syst. Evol. Microbiol.">
        <title>The Global Catalogue of Microorganisms (GCM) 10K type strain sequencing project: providing services to taxonomists for standard genome sequencing and annotation.</title>
        <authorList>
            <consortium name="The Broad Institute Genomics Platform"/>
            <consortium name="The Broad Institute Genome Sequencing Center for Infectious Disease"/>
            <person name="Wu L."/>
            <person name="Ma J."/>
        </authorList>
    </citation>
    <scope>NUCLEOTIDE SEQUENCE [LARGE SCALE GENOMIC DNA]</scope>
    <source>
        <strain evidence="14">CCUG 54329</strain>
    </source>
</reference>
<evidence type="ECO:0000256" key="9">
    <source>
        <dbReference type="ARBA" id="ARBA00023303"/>
    </source>
</evidence>
<protein>
    <recommendedName>
        <fullName evidence="12">Fluoride-specific ion channel FluC</fullName>
    </recommendedName>
</protein>
<feature type="transmembrane region" description="Helical" evidence="12">
    <location>
        <begin position="96"/>
        <end position="120"/>
    </location>
</feature>
<keyword evidence="3" id="KW-0997">Cell inner membrane</keyword>
<feature type="binding site" evidence="12">
    <location>
        <position position="74"/>
    </location>
    <ligand>
        <name>Na(+)</name>
        <dbReference type="ChEBI" id="CHEBI:29101"/>
        <note>structural</note>
    </ligand>
</feature>
<gene>
    <name evidence="12 13" type="primary">crcB</name>
    <name evidence="12" type="synonym">fluC</name>
    <name evidence="13" type="ORF">ACFQ24_05900</name>
</gene>
<comment type="similarity">
    <text evidence="10 12">Belongs to the fluoride channel Fluc/FEX (TC 1.A.43) family.</text>
</comment>
<keyword evidence="9 12" id="KW-0407">Ion channel</keyword>
<keyword evidence="5 12" id="KW-1133">Transmembrane helix</keyword>
<keyword evidence="7 12" id="KW-0406">Ion transport</keyword>
<evidence type="ECO:0000256" key="3">
    <source>
        <dbReference type="ARBA" id="ARBA00022519"/>
    </source>
</evidence>
<dbReference type="PANTHER" id="PTHR28259:SF1">
    <property type="entry name" value="FLUORIDE EXPORT PROTEIN 1-RELATED"/>
    <property type="match status" value="1"/>
</dbReference>